<dbReference type="GO" id="GO:0003676">
    <property type="term" value="F:nucleic acid binding"/>
    <property type="evidence" value="ECO:0007669"/>
    <property type="project" value="InterPro"/>
</dbReference>
<dbReference type="InterPro" id="IPR002156">
    <property type="entry name" value="RNaseH_domain"/>
</dbReference>
<dbReference type="GO" id="GO:0004523">
    <property type="term" value="F:RNA-DNA hybrid ribonuclease activity"/>
    <property type="evidence" value="ECO:0007669"/>
    <property type="project" value="InterPro"/>
</dbReference>
<dbReference type="PANTHER" id="PTHR47074:SF48">
    <property type="entry name" value="POLYNUCLEOTIDYL TRANSFERASE, RIBONUCLEASE H-LIKE SUPERFAMILY PROTEIN"/>
    <property type="match status" value="1"/>
</dbReference>
<sequence length="506" mass="56923">MLLQEFQALAANFFWHDGDRRRIHWLAWDKMCRSKLEGGLGFRNLEAFNLALLAKQLWRLLSRPESLVCRVLKAKYFPHTHLFDAQLGLGLPFLEKYYGCYAPLSVITPRPSHVHVLRVHDLVSEDLHDWNVELIRAIFWPEDQDLILQTPLSLVSSVDLLVWHYSENGYFLSVVPTTSLCLCPSKLVLVGHVGLRSYGTKYGKLLRRTRRSCLFGELFVIFSPRQAICRCACLMTISHALFVNQYLKALFTLFSTVPLHDRYGHYQMFGGISLILHRYLWKNGLLISRPNCLPPNSPSSLWFVGLFGGQGISNLPIKSSFSPCRLLNSHTYLTAFSAHGKFISKGLSASMENLHKWIHPPPDSIKVNFDGGVLDGGCALGIGILARNASGHCLAWLSLRLDRGGTAEMAEALAAREANHFALRHRWPRVIFEGDSSTLMNKISSVQADFSVISPLVADIRFLSSLIDYVLFSFVRRLGNSAADFLAGCALNRGVMLLAFLLDCFL</sequence>
<dbReference type="InterPro" id="IPR044730">
    <property type="entry name" value="RNase_H-like_dom_plant"/>
</dbReference>
<evidence type="ECO:0000259" key="1">
    <source>
        <dbReference type="Pfam" id="PF13456"/>
    </source>
</evidence>
<organism evidence="2">
    <name type="scientific">Sesamum calycinum</name>
    <dbReference type="NCBI Taxonomy" id="2727403"/>
    <lineage>
        <taxon>Eukaryota</taxon>
        <taxon>Viridiplantae</taxon>
        <taxon>Streptophyta</taxon>
        <taxon>Embryophyta</taxon>
        <taxon>Tracheophyta</taxon>
        <taxon>Spermatophyta</taxon>
        <taxon>Magnoliopsida</taxon>
        <taxon>eudicotyledons</taxon>
        <taxon>Gunneridae</taxon>
        <taxon>Pentapetalae</taxon>
        <taxon>asterids</taxon>
        <taxon>lamiids</taxon>
        <taxon>Lamiales</taxon>
        <taxon>Pedaliaceae</taxon>
        <taxon>Sesamum</taxon>
    </lineage>
</organism>
<dbReference type="Pfam" id="PF13456">
    <property type="entry name" value="RVT_3"/>
    <property type="match status" value="1"/>
</dbReference>
<proteinExistence type="predicted"/>
<dbReference type="InterPro" id="IPR036397">
    <property type="entry name" value="RNaseH_sf"/>
</dbReference>
<accession>A0AAW2M3B5</accession>
<gene>
    <name evidence="2" type="ORF">Scaly_2420700</name>
</gene>
<dbReference type="Gene3D" id="3.30.420.10">
    <property type="entry name" value="Ribonuclease H-like superfamily/Ribonuclease H"/>
    <property type="match status" value="1"/>
</dbReference>
<name>A0AAW2M3B5_9LAMI</name>
<reference evidence="2" key="2">
    <citation type="journal article" date="2024" name="Plant">
        <title>Genomic evolution and insights into agronomic trait innovations of Sesamum species.</title>
        <authorList>
            <person name="Miao H."/>
            <person name="Wang L."/>
            <person name="Qu L."/>
            <person name="Liu H."/>
            <person name="Sun Y."/>
            <person name="Le M."/>
            <person name="Wang Q."/>
            <person name="Wei S."/>
            <person name="Zheng Y."/>
            <person name="Lin W."/>
            <person name="Duan Y."/>
            <person name="Cao H."/>
            <person name="Xiong S."/>
            <person name="Wang X."/>
            <person name="Wei L."/>
            <person name="Li C."/>
            <person name="Ma Q."/>
            <person name="Ju M."/>
            <person name="Zhao R."/>
            <person name="Li G."/>
            <person name="Mu C."/>
            <person name="Tian Q."/>
            <person name="Mei H."/>
            <person name="Zhang T."/>
            <person name="Gao T."/>
            <person name="Zhang H."/>
        </authorList>
    </citation>
    <scope>NUCLEOTIDE SEQUENCE</scope>
    <source>
        <strain evidence="2">KEN8</strain>
    </source>
</reference>
<comment type="caution">
    <text evidence="2">The sequence shown here is derived from an EMBL/GenBank/DDBJ whole genome shotgun (WGS) entry which is preliminary data.</text>
</comment>
<dbReference type="SUPFAM" id="SSF53098">
    <property type="entry name" value="Ribonuclease H-like"/>
    <property type="match status" value="1"/>
</dbReference>
<protein>
    <submittedName>
        <fullName evidence="2">Mitochondrial protein</fullName>
    </submittedName>
</protein>
<reference evidence="2" key="1">
    <citation type="submission" date="2020-06" db="EMBL/GenBank/DDBJ databases">
        <authorList>
            <person name="Li T."/>
            <person name="Hu X."/>
            <person name="Zhang T."/>
            <person name="Song X."/>
            <person name="Zhang H."/>
            <person name="Dai N."/>
            <person name="Sheng W."/>
            <person name="Hou X."/>
            <person name="Wei L."/>
        </authorList>
    </citation>
    <scope>NUCLEOTIDE SEQUENCE</scope>
    <source>
        <strain evidence="2">KEN8</strain>
        <tissue evidence="2">Leaf</tissue>
    </source>
</reference>
<dbReference type="InterPro" id="IPR052929">
    <property type="entry name" value="RNase_H-like_EbsB-rel"/>
</dbReference>
<evidence type="ECO:0000313" key="2">
    <source>
        <dbReference type="EMBL" id="KAL0324536.1"/>
    </source>
</evidence>
<dbReference type="EMBL" id="JACGWM010000015">
    <property type="protein sequence ID" value="KAL0324536.1"/>
    <property type="molecule type" value="Genomic_DNA"/>
</dbReference>
<dbReference type="PANTHER" id="PTHR47074">
    <property type="entry name" value="BNAC02G40300D PROTEIN"/>
    <property type="match status" value="1"/>
</dbReference>
<dbReference type="CDD" id="cd06222">
    <property type="entry name" value="RNase_H_like"/>
    <property type="match status" value="1"/>
</dbReference>
<feature type="domain" description="RNase H type-1" evidence="1">
    <location>
        <begin position="368"/>
        <end position="487"/>
    </location>
</feature>
<dbReference type="AlphaFoldDB" id="A0AAW2M3B5"/>
<dbReference type="InterPro" id="IPR012337">
    <property type="entry name" value="RNaseH-like_sf"/>
</dbReference>